<dbReference type="STRING" id="1891671.SAMN06295885_0082"/>
<name>A0A1X7MV78_9MICO</name>
<keyword evidence="2" id="KW-1185">Reference proteome</keyword>
<dbReference type="RefSeq" id="WP_085474648.1">
    <property type="nucleotide sequence ID" value="NZ_FXBM01000001.1"/>
</dbReference>
<protein>
    <submittedName>
        <fullName evidence="1">Polyketide cyclase / dehydrase and lipid transport</fullName>
    </submittedName>
</protein>
<dbReference type="Gene3D" id="3.30.530.20">
    <property type="match status" value="1"/>
</dbReference>
<dbReference type="InterPro" id="IPR019587">
    <property type="entry name" value="Polyketide_cyclase/dehydratase"/>
</dbReference>
<evidence type="ECO:0000313" key="1">
    <source>
        <dbReference type="EMBL" id="SMH28017.1"/>
    </source>
</evidence>
<dbReference type="Proteomes" id="UP000193711">
    <property type="component" value="Unassembled WGS sequence"/>
</dbReference>
<gene>
    <name evidence="1" type="ORF">SAMN06295885_0082</name>
</gene>
<dbReference type="EMBL" id="FXBM01000001">
    <property type="protein sequence ID" value="SMH28017.1"/>
    <property type="molecule type" value="Genomic_DNA"/>
</dbReference>
<sequence>MSRNTRVFHCPPESVFAVFANGWLFPGWVVGSSRMRRVGRDWPHVGSKLHHSFGVWPLVIDDETTVLEWDPSRRFIIQAAGWPMGEARVRLEVEPHPKGCRVRIHEAAVKGPGTLIPKPLLHSFLWVRNIETLRRLAHMAEAGANGRTLEPTALASPRDREGLPTPKHVLPRLLGTLASVAVGSLVVRALLAAARRARS</sequence>
<organism evidence="1 2">
    <name type="scientific">Rathayibacter oskolensis</name>
    <dbReference type="NCBI Taxonomy" id="1891671"/>
    <lineage>
        <taxon>Bacteria</taxon>
        <taxon>Bacillati</taxon>
        <taxon>Actinomycetota</taxon>
        <taxon>Actinomycetes</taxon>
        <taxon>Micrococcales</taxon>
        <taxon>Microbacteriaceae</taxon>
        <taxon>Rathayibacter</taxon>
    </lineage>
</organism>
<dbReference type="OrthoDB" id="4483486at2"/>
<dbReference type="CDD" id="cd07812">
    <property type="entry name" value="SRPBCC"/>
    <property type="match status" value="1"/>
</dbReference>
<proteinExistence type="predicted"/>
<dbReference type="Pfam" id="PF10604">
    <property type="entry name" value="Polyketide_cyc2"/>
    <property type="match status" value="1"/>
</dbReference>
<dbReference type="AlphaFoldDB" id="A0A1X7MV78"/>
<reference evidence="2" key="1">
    <citation type="submission" date="2017-04" db="EMBL/GenBank/DDBJ databases">
        <authorList>
            <person name="Varghese N."/>
            <person name="Submissions S."/>
        </authorList>
    </citation>
    <scope>NUCLEOTIDE SEQUENCE [LARGE SCALE GENOMIC DNA]</scope>
    <source>
        <strain evidence="2">VKM Ac-2121</strain>
    </source>
</reference>
<evidence type="ECO:0000313" key="2">
    <source>
        <dbReference type="Proteomes" id="UP000193711"/>
    </source>
</evidence>
<accession>A0A1X7MV78</accession>
<dbReference type="SUPFAM" id="SSF55961">
    <property type="entry name" value="Bet v1-like"/>
    <property type="match status" value="1"/>
</dbReference>
<dbReference type="InterPro" id="IPR023393">
    <property type="entry name" value="START-like_dom_sf"/>
</dbReference>